<evidence type="ECO:0000313" key="4">
    <source>
        <dbReference type="EMBL" id="ROZ84918.1"/>
    </source>
</evidence>
<proteinExistence type="predicted"/>
<feature type="transmembrane region" description="Helical" evidence="2">
    <location>
        <begin position="861"/>
        <end position="881"/>
    </location>
</feature>
<organism evidence="4 5">
    <name type="scientific">Pseudomonas neustonica</name>
    <dbReference type="NCBI Taxonomy" id="2487346"/>
    <lineage>
        <taxon>Bacteria</taxon>
        <taxon>Pseudomonadati</taxon>
        <taxon>Pseudomonadota</taxon>
        <taxon>Gammaproteobacteria</taxon>
        <taxon>Pseudomonadales</taxon>
        <taxon>Pseudomonadaceae</taxon>
        <taxon>Pseudomonas</taxon>
    </lineage>
</organism>
<name>A0ABX9XLM1_9PSED</name>
<dbReference type="InterPro" id="IPR046864">
    <property type="entry name" value="VasX_N"/>
</dbReference>
<feature type="transmembrane region" description="Helical" evidence="2">
    <location>
        <begin position="947"/>
        <end position="969"/>
    </location>
</feature>
<evidence type="ECO:0000256" key="1">
    <source>
        <dbReference type="SAM" id="MobiDB-lite"/>
    </source>
</evidence>
<dbReference type="Proteomes" id="UP000275199">
    <property type="component" value="Unassembled WGS sequence"/>
</dbReference>
<comment type="caution">
    <text evidence="4">The sequence shown here is derived from an EMBL/GenBank/DDBJ whole genome shotgun (WGS) entry which is preliminary data.</text>
</comment>
<reference evidence="4 5" key="1">
    <citation type="submission" date="2018-11" db="EMBL/GenBank/DDBJ databases">
        <authorList>
            <person name="Jang G.I."/>
            <person name="Hwang C.Y."/>
        </authorList>
    </citation>
    <scope>NUCLEOTIDE SEQUENCE [LARGE SCALE GENOMIC DNA]</scope>
    <source>
        <strain evidence="4 5">SSM26</strain>
    </source>
</reference>
<feature type="compositionally biased region" description="Polar residues" evidence="1">
    <location>
        <begin position="1"/>
        <end position="12"/>
    </location>
</feature>
<gene>
    <name evidence="4" type="ORF">EF096_09745</name>
</gene>
<keyword evidence="2" id="KW-0472">Membrane</keyword>
<dbReference type="CDD" id="cd20708">
    <property type="entry name" value="MIX_IV"/>
    <property type="match status" value="1"/>
</dbReference>
<dbReference type="EMBL" id="RKKU01000009">
    <property type="protein sequence ID" value="ROZ84918.1"/>
    <property type="molecule type" value="Genomic_DNA"/>
</dbReference>
<feature type="domain" description="Toxin VasX N-terminal region" evidence="3">
    <location>
        <begin position="31"/>
        <end position="167"/>
    </location>
</feature>
<keyword evidence="2" id="KW-0812">Transmembrane</keyword>
<evidence type="ECO:0000313" key="5">
    <source>
        <dbReference type="Proteomes" id="UP000275199"/>
    </source>
</evidence>
<evidence type="ECO:0000256" key="2">
    <source>
        <dbReference type="SAM" id="Phobius"/>
    </source>
</evidence>
<sequence>MTAQQPPRQSPANEAASARSCNDSRAATAACPLMNLKLQLLPLRYGLVETLDPSSEVVMPYELESRPLGIRLLRDGFLYVIEEETGFLHEYEVSDGALSKLLWQDAEVRSNTRTNNIGPAKLVFPRQSMLHVAYSEVQWTAAKCSQVIGSPADRARFMQQINPGSANPATGGAHLMTWEEAERWLAEAAESKQETEAPELPEGAHPDENLPYLWEPRGLFQETSVDSLKKQVLNEYKDDSLCLIVRDDIGVMRDLANFQNEVVTWIDDWESGGEQPGTNKRDYMLACYIDSLSLMTQQGLDQIAEFSDLPDVQVMFEDLKKLLDPQQEQTRQSLIDWLNVGSNNGRLPRVNDPTLPADLKARIREIDREINPSNALRLGQQKVDAVEDYYFAQCMEGADPTFVETHRQTIIQVKKEHNKRVQSVLSGADFGQRGINDLIDRPSMDAVLERHRANLNRWDRLLESITADRLQMISNNRFHDAAWYYDLHEARQIGLAFSAQYACFKDICRNDNAMEAISGWLEQNPDYDRPLFFTLPLADQITLSTNLATLNDAAYKLITLTPEWVNKLREIERPFLPALDELPESARVLGQSAHDTLTPALAYGFSRSVEQALQATHLEQIPSMEELFDSLPPATVKRMFDISRKEGVTFTVGDADDLAALRQEINDVFAAQAEQARLRKRHTEAKKNSGHQSPAAQQALDEFKEARDLRRTLESRLLGKLTPISKVPDSNVRISPSSVGHPGLTLLLSGSQHEAVTGIWRNLGRGYAQAGPAGMLGDGVGVLIAVLQAANLIHVWRETMEQGEHNREWSDFRSAIASTAASGFMASQSIANTALNARIVALESSLKYYSARNVKLLLGKLHLGLGLVGYGAMLITAVYSVGRHHANLIAALRSGNRAAQYGATTAMVGAAGIAGASGYGLYNSAHAGLAVMRGTSWAVAGLRLSSVFLRVNLVGAIFTVLELGGTWWYNWNNLSRHDAWLQTTPWSRDLDKRDNLPLAEYQNQLQAILSAPVAELRHVSQGNWLSSAIGVYQGVEVGIQLPGLSRESLLKVENNPALVQLSLAGYQVRKEGRREVEHWQPISEDIVMNTAMSNSGPLQLTITSSAFPESTAKLDLVIVVRIEILDQEGSYIPQEHSIRLRTLTEGSYSTSELRAKGEQAPKRVVDPYFLTQQAQ</sequence>
<dbReference type="Pfam" id="PF20249">
    <property type="entry name" value="VasX_N"/>
    <property type="match status" value="1"/>
</dbReference>
<accession>A0ABX9XLM1</accession>
<protein>
    <recommendedName>
        <fullName evidence="3">Toxin VasX N-terminal region domain-containing protein</fullName>
    </recommendedName>
</protein>
<keyword evidence="5" id="KW-1185">Reference proteome</keyword>
<keyword evidence="2" id="KW-1133">Transmembrane helix</keyword>
<feature type="transmembrane region" description="Helical" evidence="2">
    <location>
        <begin position="901"/>
        <end position="922"/>
    </location>
</feature>
<evidence type="ECO:0000259" key="3">
    <source>
        <dbReference type="Pfam" id="PF20249"/>
    </source>
</evidence>
<feature type="region of interest" description="Disordered" evidence="1">
    <location>
        <begin position="1"/>
        <end position="20"/>
    </location>
</feature>